<protein>
    <submittedName>
        <fullName evidence="8">Transmembrane proteins 14c protein</fullName>
    </submittedName>
</protein>
<evidence type="ECO:0000256" key="2">
    <source>
        <dbReference type="ARBA" id="ARBA00007590"/>
    </source>
</evidence>
<feature type="transmembrane region" description="Helical" evidence="6">
    <location>
        <begin position="67"/>
        <end position="85"/>
    </location>
</feature>
<evidence type="ECO:0000313" key="9">
    <source>
        <dbReference type="Proteomes" id="UP000011083"/>
    </source>
</evidence>
<evidence type="ECO:0000313" key="8">
    <source>
        <dbReference type="EMBL" id="ELR19804.1"/>
    </source>
</evidence>
<dbReference type="PANTHER" id="PTHR12668">
    <property type="entry name" value="TRANSMEMBRANE PROTEIN 14, 15"/>
    <property type="match status" value="1"/>
</dbReference>
<feature type="transmembrane region" description="Helical" evidence="6">
    <location>
        <begin position="43"/>
        <end position="61"/>
    </location>
</feature>
<dbReference type="RefSeq" id="XP_004341899.1">
    <property type="nucleotide sequence ID" value="XM_004341851.1"/>
</dbReference>
<feature type="transmembrane region" description="Helical" evidence="6">
    <location>
        <begin position="12"/>
        <end position="31"/>
    </location>
</feature>
<keyword evidence="4 6" id="KW-1133">Transmembrane helix</keyword>
<comment type="similarity">
    <text evidence="2">Belongs to the TMEM14 family.</text>
</comment>
<dbReference type="GeneID" id="14914754"/>
<keyword evidence="5 6" id="KW-0472">Membrane</keyword>
<dbReference type="OrthoDB" id="5620at2759"/>
<dbReference type="GeneID" id="14920639"/>
<name>L8H2Q4_ACACF</name>
<dbReference type="VEuPathDB" id="AmoebaDB:ACA1_124250"/>
<evidence type="ECO:0000256" key="1">
    <source>
        <dbReference type="ARBA" id="ARBA00004370"/>
    </source>
</evidence>
<evidence type="ECO:0000313" key="7">
    <source>
        <dbReference type="EMBL" id="ELR14164.1"/>
    </source>
</evidence>
<dbReference type="RefSeq" id="XP_004336177.1">
    <property type="nucleotide sequence ID" value="XM_004336129.1"/>
</dbReference>
<dbReference type="InterPro" id="IPR044890">
    <property type="entry name" value="TMEM14_sf"/>
</dbReference>
<gene>
    <name evidence="8" type="ORF">ACA1_124250</name>
    <name evidence="7" type="ORF">ACA1_131570</name>
</gene>
<proteinExistence type="inferred from homology"/>
<sequence length="149" mass="15332">MSNKADSRRAAAVSEALPTFGVGAVVALMGIRGFTATKSIPSLLAGLGFGTLFGVGGYLIQDPATSASGRTIALATSLTLAGVMGSRFARTRKLYPAGVLAAVGAGSSAWHGYSVFVRVEHQVADALHSAKETGKHEVEKIERKLSGKD</sequence>
<dbReference type="KEGG" id="acan:ACA1_131570"/>
<dbReference type="Pfam" id="PF03647">
    <property type="entry name" value="Tmemb_14"/>
    <property type="match status" value="1"/>
</dbReference>
<keyword evidence="3 6" id="KW-0812">Transmembrane</keyword>
<keyword evidence="9" id="KW-1185">Reference proteome</keyword>
<organism evidence="8 9">
    <name type="scientific">Acanthamoeba castellanii (strain ATCC 30010 / Neff)</name>
    <dbReference type="NCBI Taxonomy" id="1257118"/>
    <lineage>
        <taxon>Eukaryota</taxon>
        <taxon>Amoebozoa</taxon>
        <taxon>Discosea</taxon>
        <taxon>Longamoebia</taxon>
        <taxon>Centramoebida</taxon>
        <taxon>Acanthamoebidae</taxon>
        <taxon>Acanthamoeba</taxon>
    </lineage>
</organism>
<dbReference type="GO" id="GO:0016020">
    <property type="term" value="C:membrane"/>
    <property type="evidence" value="ECO:0007669"/>
    <property type="project" value="UniProtKB-SubCell"/>
</dbReference>
<dbReference type="InterPro" id="IPR005349">
    <property type="entry name" value="TMEM14"/>
</dbReference>
<dbReference type="Proteomes" id="UP000011083">
    <property type="component" value="Unassembled WGS sequence"/>
</dbReference>
<evidence type="ECO:0000256" key="3">
    <source>
        <dbReference type="ARBA" id="ARBA00022692"/>
    </source>
</evidence>
<evidence type="ECO:0000256" key="6">
    <source>
        <dbReference type="SAM" id="Phobius"/>
    </source>
</evidence>
<dbReference type="EMBL" id="KB007931">
    <property type="protein sequence ID" value="ELR19804.1"/>
    <property type="molecule type" value="Genomic_DNA"/>
</dbReference>
<dbReference type="Gene3D" id="1.10.10.1740">
    <property type="entry name" value="Transmembrane protein 14-like"/>
    <property type="match status" value="1"/>
</dbReference>
<dbReference type="PANTHER" id="PTHR12668:SF53">
    <property type="entry name" value="TMEM14 PROTEIN HOMOLOG YJR085C"/>
    <property type="match status" value="1"/>
</dbReference>
<dbReference type="VEuPathDB" id="AmoebaDB:ACA1_131570"/>
<accession>L8H2Q4</accession>
<evidence type="ECO:0000256" key="4">
    <source>
        <dbReference type="ARBA" id="ARBA00022989"/>
    </source>
</evidence>
<evidence type="ECO:0000256" key="5">
    <source>
        <dbReference type="ARBA" id="ARBA00023136"/>
    </source>
</evidence>
<reference evidence="8 9" key="1">
    <citation type="journal article" date="2013" name="Genome Biol.">
        <title>Genome of Acanthamoeba castellanii highlights extensive lateral gene transfer and early evolution of tyrosine kinase signaling.</title>
        <authorList>
            <person name="Clarke M."/>
            <person name="Lohan A.J."/>
            <person name="Liu B."/>
            <person name="Lagkouvardos I."/>
            <person name="Roy S."/>
            <person name="Zafar N."/>
            <person name="Bertelli C."/>
            <person name="Schilde C."/>
            <person name="Kianianmomeni A."/>
            <person name="Burglin T.R."/>
            <person name="Frech C."/>
            <person name="Turcotte B."/>
            <person name="Kopec K.O."/>
            <person name="Synnott J.M."/>
            <person name="Choo C."/>
            <person name="Paponov I."/>
            <person name="Finkler A."/>
            <person name="Soon Heng Tan C."/>
            <person name="Hutchins A.P."/>
            <person name="Weinmeier T."/>
            <person name="Rattei T."/>
            <person name="Chu J.S."/>
            <person name="Gimenez G."/>
            <person name="Irimia M."/>
            <person name="Rigden D.J."/>
            <person name="Fitzpatrick D.A."/>
            <person name="Lorenzo-Morales J."/>
            <person name="Bateman A."/>
            <person name="Chiu C.H."/>
            <person name="Tang P."/>
            <person name="Hegemann P."/>
            <person name="Fromm H."/>
            <person name="Raoult D."/>
            <person name="Greub G."/>
            <person name="Miranda-Saavedra D."/>
            <person name="Chen N."/>
            <person name="Nash P."/>
            <person name="Ginger M.L."/>
            <person name="Horn M."/>
            <person name="Schaap P."/>
            <person name="Caler L."/>
            <person name="Loftus B."/>
        </authorList>
    </citation>
    <scope>NUCLEOTIDE SEQUENCE [LARGE SCALE GENOMIC DNA]</scope>
    <source>
        <strain evidence="8 9">Neff</strain>
    </source>
</reference>
<dbReference type="EMBL" id="KB008070">
    <property type="protein sequence ID" value="ELR14164.1"/>
    <property type="molecule type" value="Genomic_DNA"/>
</dbReference>
<dbReference type="AlphaFoldDB" id="L8H2Q4"/>
<dbReference type="KEGG" id="acan:ACA1_124250"/>
<comment type="subcellular location">
    <subcellularLocation>
        <location evidence="1">Membrane</location>
    </subcellularLocation>
</comment>